<dbReference type="GO" id="GO:0008270">
    <property type="term" value="F:zinc ion binding"/>
    <property type="evidence" value="ECO:0007669"/>
    <property type="project" value="UniProtKB-KW"/>
</dbReference>
<dbReference type="InterPro" id="IPR013083">
    <property type="entry name" value="Znf_RING/FYVE/PHD"/>
</dbReference>
<dbReference type="FunFam" id="3.50.7.10:FF:000007">
    <property type="entry name" value="1-phosphatidylinositol 3-phosphate 5-kinase isoform X1"/>
    <property type="match status" value="1"/>
</dbReference>
<dbReference type="Gene3D" id="3.30.40.10">
    <property type="entry name" value="Zinc/RING finger domain, C3HC4 (zinc finger)"/>
    <property type="match status" value="1"/>
</dbReference>
<dbReference type="InterPro" id="IPR002423">
    <property type="entry name" value="Cpn60/GroEL/TCP-1"/>
</dbReference>
<dbReference type="CDD" id="cd00065">
    <property type="entry name" value="FYVE_like_SF"/>
    <property type="match status" value="1"/>
</dbReference>
<evidence type="ECO:0000256" key="6">
    <source>
        <dbReference type="ARBA" id="ARBA00022777"/>
    </source>
</evidence>
<feature type="domain" description="FYVE-type" evidence="14">
    <location>
        <begin position="39"/>
        <end position="103"/>
    </location>
</feature>
<dbReference type="InterPro" id="IPR027410">
    <property type="entry name" value="TCP-1-like_intermed_sf"/>
</dbReference>
<dbReference type="Pfam" id="PF01504">
    <property type="entry name" value="PIP5K"/>
    <property type="match status" value="1"/>
</dbReference>
<feature type="region of interest" description="Disordered" evidence="13">
    <location>
        <begin position="1161"/>
        <end position="1184"/>
    </location>
</feature>
<dbReference type="EMBL" id="CM004403">
    <property type="protein sequence ID" value="OAY25218.1"/>
    <property type="molecule type" value="Genomic_DNA"/>
</dbReference>
<keyword evidence="4 12" id="KW-0547">Nucleotide-binding</keyword>
<dbReference type="PANTHER" id="PTHR45748">
    <property type="entry name" value="1-PHOSPHATIDYLINOSITOL 3-PHOSPHATE 5-KINASE-RELATED"/>
    <property type="match status" value="1"/>
</dbReference>
<proteinExistence type="predicted"/>
<evidence type="ECO:0000256" key="13">
    <source>
        <dbReference type="SAM" id="MobiDB-lite"/>
    </source>
</evidence>
<evidence type="ECO:0000259" key="15">
    <source>
        <dbReference type="PROSITE" id="PS51455"/>
    </source>
</evidence>
<feature type="compositionally biased region" description="Polar residues" evidence="13">
    <location>
        <begin position="172"/>
        <end position="185"/>
    </location>
</feature>
<dbReference type="FunFam" id="3.30.800.10:FF:000010">
    <property type="entry name" value="Putative 1-phosphatidylinositol-3-phosphate 5-kinase FAB1C"/>
    <property type="match status" value="1"/>
</dbReference>
<dbReference type="CDD" id="cd17300">
    <property type="entry name" value="PIPKc_PIKfyve"/>
    <property type="match status" value="1"/>
</dbReference>
<evidence type="ECO:0000256" key="11">
    <source>
        <dbReference type="PROSITE-ProRule" id="PRU00091"/>
    </source>
</evidence>
<dbReference type="InterPro" id="IPR027483">
    <property type="entry name" value="PInositol-4-P-4/5-kinase_C_sf"/>
</dbReference>
<keyword evidence="3" id="KW-0479">Metal-binding</keyword>
<feature type="compositionally biased region" description="Polar residues" evidence="13">
    <location>
        <begin position="1168"/>
        <end position="1184"/>
    </location>
</feature>
<dbReference type="InterPro" id="IPR044769">
    <property type="entry name" value="PIKfyve_PIPKc"/>
</dbReference>
<feature type="region of interest" description="Disordered" evidence="13">
    <location>
        <begin position="113"/>
        <end position="146"/>
    </location>
</feature>
<dbReference type="SUPFAM" id="SSF56104">
    <property type="entry name" value="SAICAR synthase-like"/>
    <property type="match status" value="1"/>
</dbReference>
<keyword evidence="7" id="KW-0862">Zinc</keyword>
<dbReference type="Gene3D" id="3.30.810.10">
    <property type="entry name" value="2-Layer Sandwich"/>
    <property type="match status" value="1"/>
</dbReference>
<keyword evidence="17" id="KW-1185">Reference proteome</keyword>
<feature type="compositionally biased region" description="Basic and acidic residues" evidence="13">
    <location>
        <begin position="113"/>
        <end position="130"/>
    </location>
</feature>
<evidence type="ECO:0000256" key="4">
    <source>
        <dbReference type="ARBA" id="ARBA00022741"/>
    </source>
</evidence>
<dbReference type="GO" id="GO:0007033">
    <property type="term" value="P:vacuole organization"/>
    <property type="evidence" value="ECO:0000318"/>
    <property type="project" value="GO_Central"/>
</dbReference>
<evidence type="ECO:0000256" key="1">
    <source>
        <dbReference type="ARBA" id="ARBA00012009"/>
    </source>
</evidence>
<dbReference type="SUPFAM" id="SSF57903">
    <property type="entry name" value="FYVE/PHD zinc finger"/>
    <property type="match status" value="1"/>
</dbReference>
<dbReference type="GO" id="GO:0046854">
    <property type="term" value="P:phosphatidylinositol phosphate biosynthetic process"/>
    <property type="evidence" value="ECO:0000318"/>
    <property type="project" value="GO_Central"/>
</dbReference>
<organism evidence="16 17">
    <name type="scientific">Manihot esculenta</name>
    <name type="common">Cassava</name>
    <name type="synonym">Jatropha manihot</name>
    <dbReference type="NCBI Taxonomy" id="3983"/>
    <lineage>
        <taxon>Eukaryota</taxon>
        <taxon>Viridiplantae</taxon>
        <taxon>Streptophyta</taxon>
        <taxon>Embryophyta</taxon>
        <taxon>Tracheophyta</taxon>
        <taxon>Spermatophyta</taxon>
        <taxon>Magnoliopsida</taxon>
        <taxon>eudicotyledons</taxon>
        <taxon>Gunneridae</taxon>
        <taxon>Pentapetalae</taxon>
        <taxon>rosids</taxon>
        <taxon>fabids</taxon>
        <taxon>Malpighiales</taxon>
        <taxon>Euphorbiaceae</taxon>
        <taxon>Crotonoideae</taxon>
        <taxon>Manihoteae</taxon>
        <taxon>Manihot</taxon>
    </lineage>
</organism>
<dbReference type="OrthoDB" id="158357at2759"/>
<keyword evidence="6 12" id="KW-0418">Kinase</keyword>
<evidence type="ECO:0000256" key="8">
    <source>
        <dbReference type="ARBA" id="ARBA00022840"/>
    </source>
</evidence>
<dbReference type="Gene3D" id="3.30.800.10">
    <property type="entry name" value="Phosphatidylinositol Phosphate Kinase II Beta"/>
    <property type="match status" value="1"/>
</dbReference>
<dbReference type="PROSITE" id="PS50178">
    <property type="entry name" value="ZF_FYVE"/>
    <property type="match status" value="1"/>
</dbReference>
<protein>
    <recommendedName>
        <fullName evidence="1">1-phosphatidylinositol-3-phosphate 5-kinase</fullName>
        <ecNumber evidence="1">2.7.1.150</ecNumber>
    </recommendedName>
    <alternativeName>
        <fullName evidence="10">Phosphatidylinositol 3-phosphate 5-kinase type III</fullName>
    </alternativeName>
</protein>
<dbReference type="InterPro" id="IPR017455">
    <property type="entry name" value="Znf_FYVE-rel"/>
</dbReference>
<dbReference type="Gramene" id="Manes.17G076300.1.v8.1">
    <property type="protein sequence ID" value="Manes.17G076300.1.v8.1.CDS"/>
    <property type="gene ID" value="Manes.17G076300.v8.1"/>
</dbReference>
<evidence type="ECO:0000259" key="14">
    <source>
        <dbReference type="PROSITE" id="PS50178"/>
    </source>
</evidence>
<dbReference type="CDD" id="cd03334">
    <property type="entry name" value="Fab1_TCP"/>
    <property type="match status" value="1"/>
</dbReference>
<sequence>MGIPDTSLTDLLDKVKSWISWGTNGLSPSSLPGEFQIGYSSLRMCCECDTSFTGLSSGHHCLSCGRWLCIKCARAYEAPAVIESSDVKSNGDFRDSIKSCKFCIGLHVKHEGGRKNSEKVHPSESPRESPEPPSPSFSGESIRSDNLSPYLESRDSVYSPLAVTTRSMTSFSAHPSLLSHRNSPSRSDEEEAEDSEKHFYSPSSEYCHDVSDIDASSISARLEFYSCKSVGSSPLGSPSRIDFNSHRVWRPVQQEQEGSSFSQFDGSFDQEAVAILSRPDKGIGDFKNTDDYSNLSFLPKQCDKSRKPLDFESNGCIWFPPPPEDENDEAESSFFTYDDDDDDIGESGALFSSTSSLSNMFPSKEKQNEGNKEPIRAVIQGHFRALVSQLLHGDGIEVSKADGGKDWLDIVTAIAWQAANFVKPDTSRGGSMDPGNYVKVKCIASGHPRDSALVKGVVCTKNIKHKRMTTQYKNPRLLLLGGSLEYQSVVNQLASFNTLVQQENDHLKMIMSKIEALRPNVLLVEKSVSPYAQEYLLAKEISLVLNVKRPLLERIARCMGAFISPSIDNISTTRLGHCELFRVERVSEEHESANQFNKKPSKTLMFFEGCPRRLGCTVLLRGACREELKKVKRVVQYAVFAAYHLSLETSFLADEGASLPKMTPKRSFAIPESTTTDSAISLIPSTDCHATASALARDEEPLYLKPEVVGLESSISLGTSNILPLFASTQDCRFVSAPSDAYHDNLESKMGLDSLDTSKFEDQKMLMMPPSDVKNVSRPELQDTIAQEERQLGEACKSTKLEGIDEDKVSSEYFSTADAHQSILVSFSSRCVVKGTVCERSRLLRIKFYGSFDKPLGRYLRDDLFDQTSYCRSCKELAEAHVLCYTHQQGNLTINVRSLSSVKLPGERDGKIWMWHRCLRCNHIDGVPPTTSRVVMSDAAWGLSFGKFLELSFSNHATANRVAPCGHSLQRDCLRFYGFGNMVAFFRYSPIDILNIHLPPSVLEFNVHIQQEWIRKEAAELLGNIEAFYAKISDALDSMEQKSKYFGNELSDMTELQNHIMELKDQLRKERNDYTGKLQVAAVEDSQFQGISDILELNHLRRALLIDSHVWDRQLYSLHSLLKTHFVVNVVHGGTSNSQLKELRGDISCDGSKLDYGHVENVPGYSKTPDSVGNESLSEQNKNSQSFQHLVNEDSMLALYHHHSEEEVHSDGEITLGNTSFDDIPSSPSNLSDRIDSAWTGTDQLLTKIQPPHVSQTDDLQFGSVRQIIVCDNPPFKRVLAPIRGHSFDSALRVRERVQKGLPPSSLYLSNLKSFHASGDYRRMVRDPISNSMMTYSPKLSLETQKLNLMPSAAPTVVSSGSNMAGGARLLLPQRSHNDIVIGVYDDDPASMISHALSSKEYEDWVADKSNENEGSWSMNEHCKENSATSTFSAWQSFGSVDMDYIHHGSYGSEDPSTSLGTLFMDSKRSPHLTITYADDSSTALGKVKFSVTCYFAKHFDSLRKKCCPNEVDFLRSLSRSHRWSAQGGKSNVYFAKSLDERFIIKQVKKTELDSFEEFASEYFKYLTDSLSSGSPTCLAKVLGVYQVSVKHLKGGRDMKMDLMVMENLFFRRNIARVYDLKGSARSRYNPDATGKNKVLLDTNLVETLRTEPIFLGSKAKRSLERAIWNDTSFLASVDVMDYSLLVGVDNERKELVVGIIDFMRQYTWDKHLETWVKASGILGGPKNASPTIISPKQYKKRFRKAMTSYFLTVPDQWSS</sequence>
<dbReference type="PANTHER" id="PTHR45748:SF14">
    <property type="entry name" value="1-PHOSPHATIDYLINOSITOL-3-PHOSPHATE 5-KINASE FAB1C-RELATED"/>
    <property type="match status" value="1"/>
</dbReference>
<evidence type="ECO:0000256" key="12">
    <source>
        <dbReference type="PROSITE-ProRule" id="PRU00781"/>
    </source>
</evidence>
<dbReference type="STRING" id="3983.A0A2C9U6Q8"/>
<dbReference type="Gene3D" id="3.50.7.10">
    <property type="entry name" value="GroEL"/>
    <property type="match status" value="1"/>
</dbReference>
<gene>
    <name evidence="16" type="ORF">MANES_17G076300v8</name>
</gene>
<evidence type="ECO:0000313" key="16">
    <source>
        <dbReference type="EMBL" id="OAY25218.1"/>
    </source>
</evidence>
<evidence type="ECO:0000256" key="3">
    <source>
        <dbReference type="ARBA" id="ARBA00022723"/>
    </source>
</evidence>
<reference evidence="17" key="1">
    <citation type="journal article" date="2016" name="Nat. Biotechnol.">
        <title>Sequencing wild and cultivated cassava and related species reveals extensive interspecific hybridization and genetic diversity.</title>
        <authorList>
            <person name="Bredeson J.V."/>
            <person name="Lyons J.B."/>
            <person name="Prochnik S.E."/>
            <person name="Wu G.A."/>
            <person name="Ha C.M."/>
            <person name="Edsinger-Gonzales E."/>
            <person name="Grimwood J."/>
            <person name="Schmutz J."/>
            <person name="Rabbi I.Y."/>
            <person name="Egesi C."/>
            <person name="Nauluvula P."/>
            <person name="Lebot V."/>
            <person name="Ndunguru J."/>
            <person name="Mkamilo G."/>
            <person name="Bart R.S."/>
            <person name="Setter T.L."/>
            <person name="Gleadow R.M."/>
            <person name="Kulakow P."/>
            <person name="Ferguson M.E."/>
            <person name="Rounsley S."/>
            <person name="Rokhsar D.S."/>
        </authorList>
    </citation>
    <scope>NUCLEOTIDE SEQUENCE [LARGE SCALE GENOMIC DNA]</scope>
    <source>
        <strain evidence="17">cv. AM560-2</strain>
    </source>
</reference>
<dbReference type="PROSITE" id="PS51455">
    <property type="entry name" value="PIPK"/>
    <property type="match status" value="1"/>
</dbReference>
<accession>A0A2C9U6Q8</accession>
<dbReference type="GO" id="GO:0000285">
    <property type="term" value="F:1-phosphatidylinositol-3-phosphate 5-kinase activity"/>
    <property type="evidence" value="ECO:0000318"/>
    <property type="project" value="GO_Central"/>
</dbReference>
<dbReference type="EC" id="2.7.1.150" evidence="1"/>
<dbReference type="GO" id="GO:0005524">
    <property type="term" value="F:ATP binding"/>
    <property type="evidence" value="ECO:0007669"/>
    <property type="project" value="UniProtKB-UniRule"/>
</dbReference>
<feature type="domain" description="PIPK" evidence="15">
    <location>
        <begin position="1431"/>
        <end position="1751"/>
    </location>
</feature>
<dbReference type="SUPFAM" id="SSF52029">
    <property type="entry name" value="GroEL apical domain-like"/>
    <property type="match status" value="1"/>
</dbReference>
<keyword evidence="8 12" id="KW-0067">ATP-binding</keyword>
<name>A0A2C9U6Q8_MANES</name>
<dbReference type="GO" id="GO:0010008">
    <property type="term" value="C:endosome membrane"/>
    <property type="evidence" value="ECO:0000318"/>
    <property type="project" value="GO_Central"/>
</dbReference>
<evidence type="ECO:0000256" key="5">
    <source>
        <dbReference type="ARBA" id="ARBA00022771"/>
    </source>
</evidence>
<dbReference type="Pfam" id="PF00118">
    <property type="entry name" value="Cpn60_TCP1"/>
    <property type="match status" value="1"/>
</dbReference>
<dbReference type="SMART" id="SM00330">
    <property type="entry name" value="PIPKc"/>
    <property type="match status" value="1"/>
</dbReference>
<feature type="region of interest" description="Disordered" evidence="13">
    <location>
        <begin position="172"/>
        <end position="203"/>
    </location>
</feature>
<evidence type="ECO:0000256" key="10">
    <source>
        <dbReference type="ARBA" id="ARBA00077223"/>
    </source>
</evidence>
<keyword evidence="2 12" id="KW-0808">Transferase</keyword>
<evidence type="ECO:0000256" key="9">
    <source>
        <dbReference type="ARBA" id="ARBA00023464"/>
    </source>
</evidence>
<dbReference type="InterPro" id="IPR027409">
    <property type="entry name" value="GroEL-like_apical_dom_sf"/>
</dbReference>
<comment type="subunit">
    <text evidence="9">Component of the PI(3,5)P2 regulatory complex at least composed of ATG18, SAC/FIG4, FAB1 and VAC14.</text>
</comment>
<dbReference type="InterPro" id="IPR027484">
    <property type="entry name" value="PInositol-4-P-5-kinase_N"/>
</dbReference>
<dbReference type="InterPro" id="IPR002498">
    <property type="entry name" value="PInositol-4-P-4/5-kinase_core"/>
</dbReference>
<keyword evidence="5 11" id="KW-0863">Zinc-finger</keyword>
<comment type="caution">
    <text evidence="16">The sequence shown here is derived from an EMBL/GenBank/DDBJ whole genome shotgun (WGS) entry which is preliminary data.</text>
</comment>
<dbReference type="InterPro" id="IPR011011">
    <property type="entry name" value="Znf_FYVE_PHD"/>
</dbReference>
<dbReference type="Proteomes" id="UP000091857">
    <property type="component" value="Chromosome 17"/>
</dbReference>
<dbReference type="FunFam" id="3.30.810.10:FF:000001">
    <property type="entry name" value="1-phosphatidylinositol 3-phosphate 5-kinase FAB1"/>
    <property type="match status" value="1"/>
</dbReference>
<dbReference type="SUPFAM" id="SSF54849">
    <property type="entry name" value="GroEL-intermediate domain like"/>
    <property type="match status" value="1"/>
</dbReference>
<evidence type="ECO:0000256" key="2">
    <source>
        <dbReference type="ARBA" id="ARBA00022679"/>
    </source>
</evidence>
<evidence type="ECO:0000313" key="17">
    <source>
        <dbReference type="Proteomes" id="UP000091857"/>
    </source>
</evidence>
<evidence type="ECO:0000256" key="7">
    <source>
        <dbReference type="ARBA" id="ARBA00022833"/>
    </source>
</evidence>